<protein>
    <submittedName>
        <fullName evidence="1">Uncharacterized protein</fullName>
    </submittedName>
</protein>
<reference evidence="1 2" key="1">
    <citation type="journal article" date="2014" name="PLoS ONE">
        <title>De novo Genome Assembly of the Fungal Plant Pathogen Pyrenophora semeniperda.</title>
        <authorList>
            <person name="Soliai M.M."/>
            <person name="Meyer S.E."/>
            <person name="Udall J.A."/>
            <person name="Elzinga D.E."/>
            <person name="Hermansen R.A."/>
            <person name="Bodily P.M."/>
            <person name="Hart A.A."/>
            <person name="Coleman C.E."/>
        </authorList>
    </citation>
    <scope>NUCLEOTIDE SEQUENCE [LARGE SCALE GENOMIC DNA]</scope>
    <source>
        <strain evidence="1 2">CCB06</strain>
        <tissue evidence="1">Mycelium</tissue>
    </source>
</reference>
<evidence type="ECO:0000313" key="2">
    <source>
        <dbReference type="Proteomes" id="UP000265663"/>
    </source>
</evidence>
<organism evidence="1 2">
    <name type="scientific">Pyrenophora seminiperda CCB06</name>
    <dbReference type="NCBI Taxonomy" id="1302712"/>
    <lineage>
        <taxon>Eukaryota</taxon>
        <taxon>Fungi</taxon>
        <taxon>Dikarya</taxon>
        <taxon>Ascomycota</taxon>
        <taxon>Pezizomycotina</taxon>
        <taxon>Dothideomycetes</taxon>
        <taxon>Pleosporomycetidae</taxon>
        <taxon>Pleosporales</taxon>
        <taxon>Pleosporineae</taxon>
        <taxon>Pleosporaceae</taxon>
        <taxon>Pyrenophora</taxon>
    </lineage>
</organism>
<proteinExistence type="predicted"/>
<dbReference type="EMBL" id="KE747814">
    <property type="protein sequence ID" value="RMZ67972.1"/>
    <property type="molecule type" value="Genomic_DNA"/>
</dbReference>
<accession>A0A3M7M0K6</accession>
<gene>
    <name evidence="1" type="ORF">GMOD_00004065</name>
</gene>
<evidence type="ECO:0000313" key="1">
    <source>
        <dbReference type="EMBL" id="RMZ67972.1"/>
    </source>
</evidence>
<sequence length="36" mass="3881">MCDHLSLMLPAYANANGGSNDIQDAYGTLEVSAKYF</sequence>
<keyword evidence="2" id="KW-1185">Reference proteome</keyword>
<name>A0A3M7M0K6_9PLEO</name>
<dbReference type="AlphaFoldDB" id="A0A3M7M0K6"/>
<dbReference type="Proteomes" id="UP000265663">
    <property type="component" value="Unassembled WGS sequence"/>
</dbReference>